<proteinExistence type="predicted"/>
<name>A0ABV5ZG61_9GAMM</name>
<dbReference type="Gene3D" id="2.40.128.140">
    <property type="entry name" value="Outer membrane protein"/>
    <property type="match status" value="1"/>
</dbReference>
<dbReference type="InterPro" id="IPR037107">
    <property type="entry name" value="Put_OMP_sf"/>
</dbReference>
<gene>
    <name evidence="1" type="ORF">ACFFLH_11910</name>
</gene>
<comment type="caution">
    <text evidence="1">The sequence shown here is derived from an EMBL/GenBank/DDBJ whole genome shotgun (WGS) entry which is preliminary data.</text>
</comment>
<accession>A0ABV5ZG61</accession>
<dbReference type="Pfam" id="PF09982">
    <property type="entry name" value="LpxR"/>
    <property type="match status" value="1"/>
</dbReference>
<dbReference type="EMBL" id="JBHLZN010000004">
    <property type="protein sequence ID" value="MFB9887114.1"/>
    <property type="molecule type" value="Genomic_DNA"/>
</dbReference>
<evidence type="ECO:0000313" key="2">
    <source>
        <dbReference type="Proteomes" id="UP001589628"/>
    </source>
</evidence>
<protein>
    <submittedName>
        <fullName evidence="1">Lipid A deacylase LpxR family protein</fullName>
    </submittedName>
</protein>
<organism evidence="1 2">
    <name type="scientific">Balneatrix alpica</name>
    <dbReference type="NCBI Taxonomy" id="75684"/>
    <lineage>
        <taxon>Bacteria</taxon>
        <taxon>Pseudomonadati</taxon>
        <taxon>Pseudomonadota</taxon>
        <taxon>Gammaproteobacteria</taxon>
        <taxon>Oceanospirillales</taxon>
        <taxon>Balneatrichaceae</taxon>
        <taxon>Balneatrix</taxon>
    </lineage>
</organism>
<keyword evidence="2" id="KW-1185">Reference proteome</keyword>
<sequence>MATLANSDAPARPQPLADPGAHWTANFYLDNDLFTNTDQDYTNGIKASWISPDLQNYVDDPQLPAWVRNINQQLTLLHGNKPREQRNLVISLAQTMYTPGDRYATDIIANDRPYAGWLYMGLAYQRRHDNLLDIAELNLGIVGPAALAKESQDIVHDLRGIERFDGWHNQLHNEPGINLHLTRKARLFRYGLGGRYSHDLIGHAGVSLGNVLTQASTGFEYRIGYRLPSDFGSSSIRPAGDNSAPGERWDSRILDKGWGWHLFVSAEGRLVARNIFLDGNTFRDSHSVDKEHIVGDISAGLALNYGSLKLTFSRVMRSREFKTQGNAHSYGSLALSYTY</sequence>
<dbReference type="InterPro" id="IPR018707">
    <property type="entry name" value="LpxR"/>
</dbReference>
<dbReference type="Proteomes" id="UP001589628">
    <property type="component" value="Unassembled WGS sequence"/>
</dbReference>
<evidence type="ECO:0000313" key="1">
    <source>
        <dbReference type="EMBL" id="MFB9887114.1"/>
    </source>
</evidence>
<dbReference type="RefSeq" id="WP_051527907.1">
    <property type="nucleotide sequence ID" value="NZ_JAUESS010000004.1"/>
</dbReference>
<reference evidence="1 2" key="1">
    <citation type="submission" date="2024-09" db="EMBL/GenBank/DDBJ databases">
        <authorList>
            <person name="Sun Q."/>
            <person name="Mori K."/>
        </authorList>
    </citation>
    <scope>NUCLEOTIDE SEQUENCE [LARGE SCALE GENOMIC DNA]</scope>
    <source>
        <strain evidence="1 2">ATCC 51285</strain>
    </source>
</reference>